<dbReference type="OrthoDB" id="75720at2759"/>
<evidence type="ECO:0000313" key="12">
    <source>
        <dbReference type="WBParaSite" id="ECPE_0000289201-mRNA-1"/>
    </source>
</evidence>
<keyword evidence="7 9" id="KW-0472">Membrane</keyword>
<protein>
    <submittedName>
        <fullName evidence="12">PQ loop repeat protein</fullName>
    </submittedName>
</protein>
<organism evidence="12">
    <name type="scientific">Echinostoma caproni</name>
    <dbReference type="NCBI Taxonomy" id="27848"/>
    <lineage>
        <taxon>Eukaryota</taxon>
        <taxon>Metazoa</taxon>
        <taxon>Spiralia</taxon>
        <taxon>Lophotrochozoa</taxon>
        <taxon>Platyhelminthes</taxon>
        <taxon>Trematoda</taxon>
        <taxon>Digenea</taxon>
        <taxon>Plagiorchiida</taxon>
        <taxon>Echinostomata</taxon>
        <taxon>Echinostomatoidea</taxon>
        <taxon>Echinostomatidae</taxon>
        <taxon>Echinostoma</taxon>
    </lineage>
</organism>
<evidence type="ECO:0000313" key="11">
    <source>
        <dbReference type="Proteomes" id="UP000272942"/>
    </source>
</evidence>
<evidence type="ECO:0000256" key="5">
    <source>
        <dbReference type="ARBA" id="ARBA00022737"/>
    </source>
</evidence>
<evidence type="ECO:0000256" key="8">
    <source>
        <dbReference type="ARBA" id="ARBA00048473"/>
    </source>
</evidence>
<dbReference type="InterPro" id="IPR006603">
    <property type="entry name" value="PQ-loop_rpt"/>
</dbReference>
<name>A0A183A7F4_9TREM</name>
<dbReference type="GO" id="GO:0012505">
    <property type="term" value="C:endomembrane system"/>
    <property type="evidence" value="ECO:0007669"/>
    <property type="project" value="UniProtKB-SubCell"/>
</dbReference>
<keyword evidence="6 9" id="KW-1133">Transmembrane helix</keyword>
<comment type="subcellular location">
    <subcellularLocation>
        <location evidence="1">Endomembrane system</location>
        <topology evidence="1">Multi-pass membrane protein</topology>
    </subcellularLocation>
</comment>
<reference evidence="12" key="1">
    <citation type="submission" date="2016-06" db="UniProtKB">
        <authorList>
            <consortium name="WormBaseParasite"/>
        </authorList>
    </citation>
    <scope>IDENTIFICATION</scope>
</reference>
<reference evidence="10 11" key="2">
    <citation type="submission" date="2018-11" db="EMBL/GenBank/DDBJ databases">
        <authorList>
            <consortium name="Pathogen Informatics"/>
        </authorList>
    </citation>
    <scope>NUCLEOTIDE SEQUENCE [LARGE SCALE GENOMIC DNA]</scope>
    <source>
        <strain evidence="10 11">Egypt</strain>
    </source>
</reference>
<dbReference type="PANTHER" id="PTHR13131:SF5">
    <property type="entry name" value="CYSTINOSIN"/>
    <property type="match status" value="1"/>
</dbReference>
<dbReference type="EMBL" id="UZAN01039929">
    <property type="protein sequence ID" value="VDP67720.1"/>
    <property type="molecule type" value="Genomic_DNA"/>
</dbReference>
<evidence type="ECO:0000256" key="1">
    <source>
        <dbReference type="ARBA" id="ARBA00004127"/>
    </source>
</evidence>
<evidence type="ECO:0000256" key="7">
    <source>
        <dbReference type="ARBA" id="ARBA00023136"/>
    </source>
</evidence>
<dbReference type="PANTHER" id="PTHR13131">
    <property type="entry name" value="CYSTINOSIN"/>
    <property type="match status" value="1"/>
</dbReference>
<evidence type="ECO:0000256" key="6">
    <source>
        <dbReference type="ARBA" id="ARBA00022989"/>
    </source>
</evidence>
<dbReference type="Proteomes" id="UP000272942">
    <property type="component" value="Unassembled WGS sequence"/>
</dbReference>
<evidence type="ECO:0000256" key="4">
    <source>
        <dbReference type="ARBA" id="ARBA00022692"/>
    </source>
</evidence>
<evidence type="ECO:0000313" key="10">
    <source>
        <dbReference type="EMBL" id="VDP67720.1"/>
    </source>
</evidence>
<dbReference type="AlphaFoldDB" id="A0A183A7F4"/>
<comment type="similarity">
    <text evidence="2">Belongs to the cystinosin family.</text>
</comment>
<evidence type="ECO:0000256" key="2">
    <source>
        <dbReference type="ARBA" id="ARBA00006855"/>
    </source>
</evidence>
<feature type="transmembrane region" description="Helical" evidence="9">
    <location>
        <begin position="46"/>
        <end position="67"/>
    </location>
</feature>
<evidence type="ECO:0000256" key="9">
    <source>
        <dbReference type="SAM" id="Phobius"/>
    </source>
</evidence>
<sequence length="110" mass="12130">MKSTVGWSIGNVLLDFTGGVLSILQIFVVAYNDDDWSSVAGATGKLGLGLCTIGFDVLFMVQHFILYRSTSPEPTSYRFVRQRNKDDIVYTSLLGTPECSNNDTEKETVP</sequence>
<keyword evidence="3" id="KW-0813">Transport</keyword>
<dbReference type="GO" id="GO:0015184">
    <property type="term" value="F:L-cystine transmembrane transporter activity"/>
    <property type="evidence" value="ECO:0007669"/>
    <property type="project" value="TreeGrafter"/>
</dbReference>
<dbReference type="InterPro" id="IPR005282">
    <property type="entry name" value="LC_transporter"/>
</dbReference>
<dbReference type="Pfam" id="PF04193">
    <property type="entry name" value="PQ-loop"/>
    <property type="match status" value="1"/>
</dbReference>
<comment type="catalytic activity">
    <reaction evidence="8">
        <text>L-cystine(out) + H(+)(out) = L-cystine(in) + H(+)(in)</text>
        <dbReference type="Rhea" id="RHEA:66172"/>
        <dbReference type="ChEBI" id="CHEBI:15378"/>
        <dbReference type="ChEBI" id="CHEBI:35491"/>
    </reaction>
    <physiologicalReaction direction="left-to-right" evidence="8">
        <dbReference type="Rhea" id="RHEA:66173"/>
    </physiologicalReaction>
</comment>
<feature type="transmembrane region" description="Helical" evidence="9">
    <location>
        <begin position="12"/>
        <end position="31"/>
    </location>
</feature>
<evidence type="ECO:0000256" key="3">
    <source>
        <dbReference type="ARBA" id="ARBA00022448"/>
    </source>
</evidence>
<proteinExistence type="inferred from homology"/>
<keyword evidence="4 9" id="KW-0812">Transmembrane</keyword>
<dbReference type="WBParaSite" id="ECPE_0000289201-mRNA-1">
    <property type="protein sequence ID" value="ECPE_0000289201-mRNA-1"/>
    <property type="gene ID" value="ECPE_0000289201"/>
</dbReference>
<keyword evidence="11" id="KW-1185">Reference proteome</keyword>
<keyword evidence="5" id="KW-0677">Repeat</keyword>
<gene>
    <name evidence="10" type="ORF">ECPE_LOCUS2889</name>
</gene>
<accession>A0A183A7F4</accession>
<dbReference type="GO" id="GO:0005765">
    <property type="term" value="C:lysosomal membrane"/>
    <property type="evidence" value="ECO:0007669"/>
    <property type="project" value="TreeGrafter"/>
</dbReference>